<protein>
    <submittedName>
        <fullName evidence="4">Uncharacterized protein</fullName>
    </submittedName>
</protein>
<dbReference type="Pfam" id="PF01158">
    <property type="entry name" value="Ribosomal_L36e"/>
    <property type="match status" value="1"/>
</dbReference>
<comment type="caution">
    <text evidence="4">The sequence shown here is derived from an EMBL/GenBank/DDBJ whole genome shotgun (WGS) entry which is preliminary data.</text>
</comment>
<evidence type="ECO:0000313" key="4">
    <source>
        <dbReference type="EMBL" id="KAF2074212.1"/>
    </source>
</evidence>
<evidence type="ECO:0000256" key="3">
    <source>
        <dbReference type="ARBA" id="ARBA00023274"/>
    </source>
</evidence>
<dbReference type="GO" id="GO:0005840">
    <property type="term" value="C:ribosome"/>
    <property type="evidence" value="ECO:0007669"/>
    <property type="project" value="UniProtKB-KW"/>
</dbReference>
<dbReference type="Gene3D" id="1.10.10.1760">
    <property type="entry name" value="60S ribosomal protein L36"/>
    <property type="match status" value="1"/>
</dbReference>
<keyword evidence="5" id="KW-1185">Reference proteome</keyword>
<evidence type="ECO:0000256" key="1">
    <source>
        <dbReference type="ARBA" id="ARBA00006509"/>
    </source>
</evidence>
<accession>A0A8J4PV33</accession>
<keyword evidence="3" id="KW-0687">Ribonucleoprotein</keyword>
<reference evidence="4" key="1">
    <citation type="submission" date="2020-01" db="EMBL/GenBank/DDBJ databases">
        <title>Development of genomics and gene disruption for Polysphondylium violaceum indicates a role for the polyketide synthase stlB in stalk morphogenesis.</title>
        <authorList>
            <person name="Narita B."/>
            <person name="Kawabe Y."/>
            <person name="Kin K."/>
            <person name="Saito T."/>
            <person name="Gibbs R."/>
            <person name="Kuspa A."/>
            <person name="Muzny D."/>
            <person name="Queller D."/>
            <person name="Richards S."/>
            <person name="Strassman J."/>
            <person name="Sucgang R."/>
            <person name="Worley K."/>
            <person name="Schaap P."/>
        </authorList>
    </citation>
    <scope>NUCLEOTIDE SEQUENCE</scope>
    <source>
        <strain evidence="4">QSvi11</strain>
    </source>
</reference>
<sequence>MKEQYKLTKRNISQRDIINEISGLSPFEKRLSELLKSNLDKRAFQLAKKRLGNIKRARDKVNTIRNFNYKNTPRKSHYYNRLQMYQDYVNEKSRQVQEEMKTQTYEESKITLENFKKWLEDTTEIFK</sequence>
<evidence type="ECO:0000256" key="2">
    <source>
        <dbReference type="ARBA" id="ARBA00022980"/>
    </source>
</evidence>
<dbReference type="OrthoDB" id="25649at2759"/>
<dbReference type="GO" id="GO:0006412">
    <property type="term" value="P:translation"/>
    <property type="evidence" value="ECO:0007669"/>
    <property type="project" value="InterPro"/>
</dbReference>
<proteinExistence type="inferred from homology"/>
<dbReference type="EMBL" id="AJWJ01000159">
    <property type="protein sequence ID" value="KAF2074212.1"/>
    <property type="molecule type" value="Genomic_DNA"/>
</dbReference>
<dbReference type="GO" id="GO:1990904">
    <property type="term" value="C:ribonucleoprotein complex"/>
    <property type="evidence" value="ECO:0007669"/>
    <property type="project" value="UniProtKB-KW"/>
</dbReference>
<dbReference type="InterPro" id="IPR038097">
    <property type="entry name" value="Ribosomal_eL36_sf"/>
</dbReference>
<dbReference type="InterPro" id="IPR000509">
    <property type="entry name" value="Ribosomal_eL36"/>
</dbReference>
<comment type="similarity">
    <text evidence="1">Belongs to the eukaryotic ribosomal protein eL36 family.</text>
</comment>
<keyword evidence="2" id="KW-0689">Ribosomal protein</keyword>
<dbReference type="AlphaFoldDB" id="A0A8J4PV33"/>
<dbReference type="GO" id="GO:0003735">
    <property type="term" value="F:structural constituent of ribosome"/>
    <property type="evidence" value="ECO:0007669"/>
    <property type="project" value="InterPro"/>
</dbReference>
<name>A0A8J4PV33_9MYCE</name>
<evidence type="ECO:0000313" key="5">
    <source>
        <dbReference type="Proteomes" id="UP000695562"/>
    </source>
</evidence>
<dbReference type="PANTHER" id="PTHR10114">
    <property type="entry name" value="60S RIBOSOMAL PROTEIN L36"/>
    <property type="match status" value="1"/>
</dbReference>
<gene>
    <name evidence="4" type="ORF">CYY_004497</name>
</gene>
<organism evidence="4 5">
    <name type="scientific">Polysphondylium violaceum</name>
    <dbReference type="NCBI Taxonomy" id="133409"/>
    <lineage>
        <taxon>Eukaryota</taxon>
        <taxon>Amoebozoa</taxon>
        <taxon>Evosea</taxon>
        <taxon>Eumycetozoa</taxon>
        <taxon>Dictyostelia</taxon>
        <taxon>Dictyosteliales</taxon>
        <taxon>Dictyosteliaceae</taxon>
        <taxon>Polysphondylium</taxon>
    </lineage>
</organism>
<dbReference type="Proteomes" id="UP000695562">
    <property type="component" value="Unassembled WGS sequence"/>
</dbReference>